<evidence type="ECO:0000313" key="2">
    <source>
        <dbReference type="Proteomes" id="UP000215383"/>
    </source>
</evidence>
<dbReference type="eggNOG" id="ENOG5031J4X">
    <property type="taxonomic scope" value="Bacteria"/>
</dbReference>
<keyword evidence="2" id="KW-1185">Reference proteome</keyword>
<dbReference type="AlphaFoldDB" id="A0A239TSD1"/>
<proteinExistence type="predicted"/>
<accession>A0A239TSD1</accession>
<dbReference type="Proteomes" id="UP000215383">
    <property type="component" value="Chromosome 1"/>
</dbReference>
<sequence>MKMKIKQQKKPNMDCINLLTSILLCYPEISEISVEPENEEVYISYTINEILSNTELKQIKEFIQDSILTYQYLEDLIPEKNDVVLEVKEKATFINIIRDVKTFSHGELRLLNEIIKDKFGKKLINELDYVPLVNTSVLTQLELIDTMLGSLKINPVEEKMVGIRENGRVIVYNK</sequence>
<evidence type="ECO:0000313" key="1">
    <source>
        <dbReference type="EMBL" id="SNV00425.1"/>
    </source>
</evidence>
<organism evidence="1 2">
    <name type="scientific">Megamonas hypermegale</name>
    <dbReference type="NCBI Taxonomy" id="158847"/>
    <lineage>
        <taxon>Bacteria</taxon>
        <taxon>Bacillati</taxon>
        <taxon>Bacillota</taxon>
        <taxon>Negativicutes</taxon>
        <taxon>Selenomonadales</taxon>
        <taxon>Selenomonadaceae</taxon>
        <taxon>Megamonas</taxon>
    </lineage>
</organism>
<dbReference type="EMBL" id="LT906446">
    <property type="protein sequence ID" value="SNV00425.1"/>
    <property type="molecule type" value="Genomic_DNA"/>
</dbReference>
<dbReference type="RefSeq" id="WP_027889842.1">
    <property type="nucleotide sequence ID" value="NZ_LT906446.1"/>
</dbReference>
<reference evidence="1 2" key="1">
    <citation type="submission" date="2017-06" db="EMBL/GenBank/DDBJ databases">
        <authorList>
            <consortium name="Pathogen Informatics"/>
        </authorList>
    </citation>
    <scope>NUCLEOTIDE SEQUENCE [LARGE SCALE GENOMIC DNA]</scope>
    <source>
        <strain evidence="1 2">NCTC10570</strain>
    </source>
</reference>
<name>A0A239TSD1_9FIRM</name>
<dbReference type="GeneID" id="78507311"/>
<gene>
    <name evidence="1" type="ORF">SAMEA4364220_01309</name>
</gene>
<protein>
    <submittedName>
        <fullName evidence="1">Uncharacterized protein</fullName>
    </submittedName>
</protein>